<organism evidence="1 2">
    <name type="scientific">Extremus antarcticus</name>
    <dbReference type="NCBI Taxonomy" id="702011"/>
    <lineage>
        <taxon>Eukaryota</taxon>
        <taxon>Fungi</taxon>
        <taxon>Dikarya</taxon>
        <taxon>Ascomycota</taxon>
        <taxon>Pezizomycotina</taxon>
        <taxon>Dothideomycetes</taxon>
        <taxon>Dothideomycetidae</taxon>
        <taxon>Mycosphaerellales</taxon>
        <taxon>Extremaceae</taxon>
        <taxon>Extremus</taxon>
    </lineage>
</organism>
<dbReference type="EMBL" id="JAWDJX010000002">
    <property type="protein sequence ID" value="KAK3057810.1"/>
    <property type="molecule type" value="Genomic_DNA"/>
</dbReference>
<keyword evidence="2" id="KW-1185">Reference proteome</keyword>
<dbReference type="Proteomes" id="UP001271007">
    <property type="component" value="Unassembled WGS sequence"/>
</dbReference>
<comment type="caution">
    <text evidence="1">The sequence shown here is derived from an EMBL/GenBank/DDBJ whole genome shotgun (WGS) entry which is preliminary data.</text>
</comment>
<accession>A0AAJ0GHV1</accession>
<sequence length="240" mass="26779">MMIPREDGIVAHPAITVAGDSNTPTSDKVTAGRDRAISIPHILKSIIASLPPAEVREAKQIQPAKTLRPTETTVYANTRDFADWEYGSTCCVSCYTSSSLRLHSALHTRHMRTQPGGLKMWNLDWTNDYINGFLEASSHEFVTSPRCSAVGVKLIHHIVINNNNGFSMTDQHFHRVVYVATGVKIRDMVEAIREVEREANIRGSFGHCKSLVGELVWNDGSDAAWIHTTEWDENFGSFQN</sequence>
<name>A0AAJ0GHV1_9PEZI</name>
<evidence type="ECO:0000313" key="2">
    <source>
        <dbReference type="Proteomes" id="UP001271007"/>
    </source>
</evidence>
<gene>
    <name evidence="1" type="ORF">LTR09_000885</name>
</gene>
<proteinExistence type="predicted"/>
<protein>
    <submittedName>
        <fullName evidence="1">Uncharacterized protein</fullName>
    </submittedName>
</protein>
<evidence type="ECO:0000313" key="1">
    <source>
        <dbReference type="EMBL" id="KAK3057810.1"/>
    </source>
</evidence>
<dbReference type="AlphaFoldDB" id="A0AAJ0GHV1"/>
<reference evidence="1" key="1">
    <citation type="submission" date="2023-04" db="EMBL/GenBank/DDBJ databases">
        <title>Black Yeasts Isolated from many extreme environments.</title>
        <authorList>
            <person name="Coleine C."/>
            <person name="Stajich J.E."/>
            <person name="Selbmann L."/>
        </authorList>
    </citation>
    <scope>NUCLEOTIDE SEQUENCE</scope>
    <source>
        <strain evidence="1">CCFEE 5312</strain>
    </source>
</reference>